<keyword evidence="7 9" id="KW-0326">Glycosidase</keyword>
<protein>
    <recommendedName>
        <fullName evidence="9">Glucanase</fullName>
        <ecNumber evidence="9">3.2.1.-</ecNumber>
    </recommendedName>
</protein>
<dbReference type="PANTHER" id="PTHR33753:SF2">
    <property type="entry name" value="GLYCOSIDE HYDROLASE FAMILY 7 PROTEIN"/>
    <property type="match status" value="1"/>
</dbReference>
<keyword evidence="5 9" id="KW-0136">Cellulose degradation</keyword>
<feature type="signal peptide" evidence="10">
    <location>
        <begin position="1"/>
        <end position="18"/>
    </location>
</feature>
<evidence type="ECO:0000256" key="9">
    <source>
        <dbReference type="RuleBase" id="RU361164"/>
    </source>
</evidence>
<proteinExistence type="inferred from homology"/>
<evidence type="ECO:0000256" key="2">
    <source>
        <dbReference type="ARBA" id="ARBA00006044"/>
    </source>
</evidence>
<dbReference type="PANTHER" id="PTHR33753">
    <property type="entry name" value="1,4-BETA-D-GLUCAN CELLOBIOHYDROLASE B"/>
    <property type="match status" value="1"/>
</dbReference>
<name>A0AAE0IQZ7_9PEZI</name>
<evidence type="ECO:0000256" key="3">
    <source>
        <dbReference type="ARBA" id="ARBA00022729"/>
    </source>
</evidence>
<evidence type="ECO:0000256" key="8">
    <source>
        <dbReference type="ARBA" id="ARBA00023326"/>
    </source>
</evidence>
<keyword evidence="4 9" id="KW-0378">Hydrolase</keyword>
<evidence type="ECO:0000313" key="11">
    <source>
        <dbReference type="EMBL" id="KAK3328941.1"/>
    </source>
</evidence>
<keyword evidence="6" id="KW-0119">Carbohydrate metabolism</keyword>
<evidence type="ECO:0000256" key="10">
    <source>
        <dbReference type="SAM" id="SignalP"/>
    </source>
</evidence>
<dbReference type="Gene3D" id="2.70.100.10">
    <property type="entry name" value="Glycoside hydrolase, family 7, domain"/>
    <property type="match status" value="1"/>
</dbReference>
<dbReference type="EMBL" id="JAUEDM010000001">
    <property type="protein sequence ID" value="KAK3328941.1"/>
    <property type="molecule type" value="Genomic_DNA"/>
</dbReference>
<dbReference type="Pfam" id="PF00840">
    <property type="entry name" value="Glyco_hydro_7"/>
    <property type="match status" value="1"/>
</dbReference>
<feature type="chain" id="PRO_5042060254" description="Glucanase" evidence="10">
    <location>
        <begin position="19"/>
        <end position="452"/>
    </location>
</feature>
<dbReference type="Proteomes" id="UP001283341">
    <property type="component" value="Unassembled WGS sequence"/>
</dbReference>
<organism evidence="11 12">
    <name type="scientific">Apodospora peruviana</name>
    <dbReference type="NCBI Taxonomy" id="516989"/>
    <lineage>
        <taxon>Eukaryota</taxon>
        <taxon>Fungi</taxon>
        <taxon>Dikarya</taxon>
        <taxon>Ascomycota</taxon>
        <taxon>Pezizomycotina</taxon>
        <taxon>Sordariomycetes</taxon>
        <taxon>Sordariomycetidae</taxon>
        <taxon>Sordariales</taxon>
        <taxon>Lasiosphaeriaceae</taxon>
        <taxon>Apodospora</taxon>
    </lineage>
</organism>
<reference evidence="11" key="1">
    <citation type="journal article" date="2023" name="Mol. Phylogenet. Evol.">
        <title>Genome-scale phylogeny and comparative genomics of the fungal order Sordariales.</title>
        <authorList>
            <person name="Hensen N."/>
            <person name="Bonometti L."/>
            <person name="Westerberg I."/>
            <person name="Brannstrom I.O."/>
            <person name="Guillou S."/>
            <person name="Cros-Aarteil S."/>
            <person name="Calhoun S."/>
            <person name="Haridas S."/>
            <person name="Kuo A."/>
            <person name="Mondo S."/>
            <person name="Pangilinan J."/>
            <person name="Riley R."/>
            <person name="LaButti K."/>
            <person name="Andreopoulos B."/>
            <person name="Lipzen A."/>
            <person name="Chen C."/>
            <person name="Yan M."/>
            <person name="Daum C."/>
            <person name="Ng V."/>
            <person name="Clum A."/>
            <person name="Steindorff A."/>
            <person name="Ohm R.A."/>
            <person name="Martin F."/>
            <person name="Silar P."/>
            <person name="Natvig D.O."/>
            <person name="Lalanne C."/>
            <person name="Gautier V."/>
            <person name="Ament-Velasquez S.L."/>
            <person name="Kruys A."/>
            <person name="Hutchinson M.I."/>
            <person name="Powell A.J."/>
            <person name="Barry K."/>
            <person name="Miller A.N."/>
            <person name="Grigoriev I.V."/>
            <person name="Debuchy R."/>
            <person name="Gladieux P."/>
            <person name="Hiltunen Thoren M."/>
            <person name="Johannesson H."/>
        </authorList>
    </citation>
    <scope>NUCLEOTIDE SEQUENCE</scope>
    <source>
        <strain evidence="11">CBS 118394</strain>
    </source>
</reference>
<gene>
    <name evidence="11" type="ORF">B0H66DRAFT_609510</name>
</gene>
<evidence type="ECO:0000256" key="5">
    <source>
        <dbReference type="ARBA" id="ARBA00023001"/>
    </source>
</evidence>
<sequence length="452" mass="48513">MYRRAVLAGLSFVSVVLGQQVGTNTAEKHPAMPIEVCTAAGSCTKENTEVVLDANWRWTHITTGYTNCFDGDAWNATACPDGKTCASNCAIDGADYSKTYGITTPSAGALKLNFVTKNDNGANVGSRVYLMASDTKYRLFNLLNKEFTLDVDVSKLPCGLNGAVYFSEMDEDGGMARFPGNKAGAKYGTGYCDSQCPGDIKFINGEANSEGWSKGAGKFGTCCAEMDIWEANLDATAYTPHPCKVGEQTRCEGADCGNGDDRYTGMCDKDGCDFNSFRMGVKEFYGTGMTVDTSKPFTVVTQFITDDGTDTGTLKSIHRFYVQDGKVIPNSASSIEGVDAVNHISDDFCKQQKAAFGDNNYFATVGGMAAMSKQLEKMVLVLSVWDDHAVSMNWLDSHFPTNADVAKPGVLRGRCDPEAGEPKTVEAAHPDAYVIYSNIKLGAINSTFAGGQ</sequence>
<dbReference type="AlphaFoldDB" id="A0AAE0IQZ7"/>
<evidence type="ECO:0000256" key="6">
    <source>
        <dbReference type="ARBA" id="ARBA00023277"/>
    </source>
</evidence>
<evidence type="ECO:0000256" key="4">
    <source>
        <dbReference type="ARBA" id="ARBA00022801"/>
    </source>
</evidence>
<dbReference type="FunFam" id="2.70.100.10:FF:000001">
    <property type="entry name" value="Glucanase"/>
    <property type="match status" value="1"/>
</dbReference>
<reference evidence="11" key="2">
    <citation type="submission" date="2023-06" db="EMBL/GenBank/DDBJ databases">
        <authorList>
            <consortium name="Lawrence Berkeley National Laboratory"/>
            <person name="Haridas S."/>
            <person name="Hensen N."/>
            <person name="Bonometti L."/>
            <person name="Westerberg I."/>
            <person name="Brannstrom I.O."/>
            <person name="Guillou S."/>
            <person name="Cros-Aarteil S."/>
            <person name="Calhoun S."/>
            <person name="Kuo A."/>
            <person name="Mondo S."/>
            <person name="Pangilinan J."/>
            <person name="Riley R."/>
            <person name="Labutti K."/>
            <person name="Andreopoulos B."/>
            <person name="Lipzen A."/>
            <person name="Chen C."/>
            <person name="Yanf M."/>
            <person name="Daum C."/>
            <person name="Ng V."/>
            <person name="Clum A."/>
            <person name="Steindorff A."/>
            <person name="Ohm R."/>
            <person name="Martin F."/>
            <person name="Silar P."/>
            <person name="Natvig D."/>
            <person name="Lalanne C."/>
            <person name="Gautier V."/>
            <person name="Ament-Velasquez S.L."/>
            <person name="Kruys A."/>
            <person name="Hutchinson M.I."/>
            <person name="Powell A.J."/>
            <person name="Barry K."/>
            <person name="Miller A.N."/>
            <person name="Grigoriev I.V."/>
            <person name="Debuchy R."/>
            <person name="Gladieux P."/>
            <person name="Thoren M.H."/>
            <person name="Johannesson H."/>
        </authorList>
    </citation>
    <scope>NUCLEOTIDE SEQUENCE</scope>
    <source>
        <strain evidence="11">CBS 118394</strain>
    </source>
</reference>
<comment type="catalytic activity">
    <reaction evidence="1">
        <text>Hydrolysis of (1-&gt;4)-beta-D-glucosidic linkages in cellulose and cellotetraose, releasing cellobiose from the non-reducing ends of the chains.</text>
        <dbReference type="EC" id="3.2.1.91"/>
    </reaction>
</comment>
<dbReference type="InterPro" id="IPR001722">
    <property type="entry name" value="Glyco_hydro_7"/>
</dbReference>
<dbReference type="PRINTS" id="PR00734">
    <property type="entry name" value="GLHYDRLASE7"/>
</dbReference>
<keyword evidence="3 10" id="KW-0732">Signal</keyword>
<dbReference type="CDD" id="cd07999">
    <property type="entry name" value="GH7_CBH_EG"/>
    <property type="match status" value="1"/>
</dbReference>
<dbReference type="GO" id="GO:0030245">
    <property type="term" value="P:cellulose catabolic process"/>
    <property type="evidence" value="ECO:0007669"/>
    <property type="project" value="UniProtKB-KW"/>
</dbReference>
<dbReference type="InterPro" id="IPR037019">
    <property type="entry name" value="Glyco_hydro_7_sf"/>
</dbReference>
<keyword evidence="8 9" id="KW-0624">Polysaccharide degradation</keyword>
<dbReference type="SUPFAM" id="SSF49899">
    <property type="entry name" value="Concanavalin A-like lectins/glucanases"/>
    <property type="match status" value="1"/>
</dbReference>
<dbReference type="InterPro" id="IPR013320">
    <property type="entry name" value="ConA-like_dom_sf"/>
</dbReference>
<evidence type="ECO:0000313" key="12">
    <source>
        <dbReference type="Proteomes" id="UP001283341"/>
    </source>
</evidence>
<evidence type="ECO:0000256" key="7">
    <source>
        <dbReference type="ARBA" id="ARBA00023295"/>
    </source>
</evidence>
<comment type="caution">
    <text evidence="11">The sequence shown here is derived from an EMBL/GenBank/DDBJ whole genome shotgun (WGS) entry which is preliminary data.</text>
</comment>
<dbReference type="GO" id="GO:0016162">
    <property type="term" value="F:cellulose 1,4-beta-cellobiosidase activity"/>
    <property type="evidence" value="ECO:0007669"/>
    <property type="project" value="UniProtKB-EC"/>
</dbReference>
<evidence type="ECO:0000256" key="1">
    <source>
        <dbReference type="ARBA" id="ARBA00001641"/>
    </source>
</evidence>
<keyword evidence="12" id="KW-1185">Reference proteome</keyword>
<dbReference type="EC" id="3.2.1.-" evidence="9"/>
<accession>A0AAE0IQZ7</accession>
<comment type="similarity">
    <text evidence="2 9">Belongs to the glycosyl hydrolase 7 (cellulase C) family.</text>
</comment>